<evidence type="ECO:0000259" key="1">
    <source>
        <dbReference type="Pfam" id="PF00903"/>
    </source>
</evidence>
<feature type="domain" description="Glyoxalase/fosfomycin resistance/dioxygenase" evidence="1">
    <location>
        <begin position="70"/>
        <end position="131"/>
    </location>
</feature>
<protein>
    <submittedName>
        <fullName evidence="2">VOC family protein</fullName>
    </submittedName>
</protein>
<organism evidence="2 3">
    <name type="scientific">Histidinibacterium aquaticum</name>
    <dbReference type="NCBI Taxonomy" id="2613962"/>
    <lineage>
        <taxon>Bacteria</taxon>
        <taxon>Pseudomonadati</taxon>
        <taxon>Pseudomonadota</taxon>
        <taxon>Alphaproteobacteria</taxon>
        <taxon>Rhodobacterales</taxon>
        <taxon>Paracoccaceae</taxon>
        <taxon>Histidinibacterium</taxon>
    </lineage>
</organism>
<reference evidence="2 3" key="1">
    <citation type="submission" date="2019-09" db="EMBL/GenBank/DDBJ databases">
        <authorList>
            <person name="Park J.-S."/>
            <person name="Choi H.-J."/>
        </authorList>
    </citation>
    <scope>NUCLEOTIDE SEQUENCE [LARGE SCALE GENOMIC DNA]</scope>
    <source>
        <strain evidence="2 3">176SS1-4</strain>
    </source>
</reference>
<evidence type="ECO:0000313" key="3">
    <source>
        <dbReference type="Proteomes" id="UP000326554"/>
    </source>
</evidence>
<dbReference type="Gene3D" id="3.30.720.110">
    <property type="match status" value="1"/>
</dbReference>
<dbReference type="Pfam" id="PF00903">
    <property type="entry name" value="Glyoxalase"/>
    <property type="match status" value="1"/>
</dbReference>
<evidence type="ECO:0000313" key="2">
    <source>
        <dbReference type="EMBL" id="KAA9008039.1"/>
    </source>
</evidence>
<dbReference type="EMBL" id="VYQE01000003">
    <property type="protein sequence ID" value="KAA9008039.1"/>
    <property type="molecule type" value="Genomic_DNA"/>
</dbReference>
<proteinExistence type="predicted"/>
<dbReference type="SUPFAM" id="SSF54593">
    <property type="entry name" value="Glyoxalase/Bleomycin resistance protein/Dihydroxybiphenyl dioxygenase"/>
    <property type="match status" value="1"/>
</dbReference>
<dbReference type="AlphaFoldDB" id="A0A5J5GIF4"/>
<dbReference type="InterPro" id="IPR029068">
    <property type="entry name" value="Glyas_Bleomycin-R_OHBP_Dase"/>
</dbReference>
<dbReference type="InterPro" id="IPR004360">
    <property type="entry name" value="Glyas_Fos-R_dOase_dom"/>
</dbReference>
<dbReference type="RefSeq" id="WP_150445322.1">
    <property type="nucleotide sequence ID" value="NZ_VYQE01000003.1"/>
</dbReference>
<comment type="caution">
    <text evidence="2">The sequence shown here is derived from an EMBL/GenBank/DDBJ whole genome shotgun (WGS) entry which is preliminary data.</text>
</comment>
<gene>
    <name evidence="2" type="ORF">F3S47_11055</name>
</gene>
<name>A0A5J5GIF4_9RHOB</name>
<sequence>MSPAAQDSSAPAWMAPGRSRVSTFLVCDSPIEVAGFAKTVFGAEERRAPLFRSDGRLWNLELALGEHTIMLGEATDGMRRPGFVYVHVPDADATYRAALDAGGRPVMEPEDRFYGDRDGGVEDIGGNWWWIASHRETLDDGEIEARAADFEAEGQPS</sequence>
<dbReference type="PANTHER" id="PTHR34109:SF1">
    <property type="entry name" value="VOC DOMAIN-CONTAINING PROTEIN"/>
    <property type="match status" value="1"/>
</dbReference>
<accession>A0A5J5GIF4</accession>
<keyword evidence="3" id="KW-1185">Reference proteome</keyword>
<dbReference type="PANTHER" id="PTHR34109">
    <property type="entry name" value="BNAUNNG04460D PROTEIN-RELATED"/>
    <property type="match status" value="1"/>
</dbReference>
<dbReference type="Proteomes" id="UP000326554">
    <property type="component" value="Unassembled WGS sequence"/>
</dbReference>